<dbReference type="PROSITE" id="PS51677">
    <property type="entry name" value="NODB"/>
    <property type="match status" value="1"/>
</dbReference>
<reference evidence="5" key="1">
    <citation type="journal article" date="2019" name="Int. J. Syst. Evol. Microbiol.">
        <title>The Global Catalogue of Microorganisms (GCM) 10K type strain sequencing project: providing services to taxonomists for standard genome sequencing and annotation.</title>
        <authorList>
            <consortium name="The Broad Institute Genomics Platform"/>
            <consortium name="The Broad Institute Genome Sequencing Center for Infectious Disease"/>
            <person name="Wu L."/>
            <person name="Ma J."/>
        </authorList>
    </citation>
    <scope>NUCLEOTIDE SEQUENCE [LARGE SCALE GENOMIC DNA]</scope>
    <source>
        <strain evidence="5">CGMCC 4.1469</strain>
    </source>
</reference>
<gene>
    <name evidence="4" type="ORF">ACFP0N_32210</name>
</gene>
<evidence type="ECO:0000256" key="1">
    <source>
        <dbReference type="ARBA" id="ARBA00004613"/>
    </source>
</evidence>
<accession>A0ABW1F6W6</accession>
<dbReference type="PANTHER" id="PTHR34216">
    <property type="match status" value="1"/>
</dbReference>
<keyword evidence="5" id="KW-1185">Reference proteome</keyword>
<dbReference type="RefSeq" id="WP_313766646.1">
    <property type="nucleotide sequence ID" value="NZ_BAAAVH010000119.1"/>
</dbReference>
<comment type="caution">
    <text evidence="4">The sequence shown here is derived from an EMBL/GenBank/DDBJ whole genome shotgun (WGS) entry which is preliminary data.</text>
</comment>
<name>A0ABW1F6W6_9ACTN</name>
<keyword evidence="4" id="KW-0378">Hydrolase</keyword>
<evidence type="ECO:0000313" key="4">
    <source>
        <dbReference type="EMBL" id="MFC5889640.1"/>
    </source>
</evidence>
<proteinExistence type="predicted"/>
<dbReference type="CDD" id="cd10918">
    <property type="entry name" value="CE4_NodB_like_5s_6s"/>
    <property type="match status" value="1"/>
</dbReference>
<dbReference type="InterPro" id="IPR051398">
    <property type="entry name" value="Polysacch_Deacetylase"/>
</dbReference>
<dbReference type="EMBL" id="JBHSOD010000061">
    <property type="protein sequence ID" value="MFC5889640.1"/>
    <property type="molecule type" value="Genomic_DNA"/>
</dbReference>
<dbReference type="SUPFAM" id="SSF88713">
    <property type="entry name" value="Glycoside hydrolase/deacetylase"/>
    <property type="match status" value="1"/>
</dbReference>
<feature type="domain" description="NodB homology" evidence="3">
    <location>
        <begin position="94"/>
        <end position="283"/>
    </location>
</feature>
<evidence type="ECO:0000313" key="5">
    <source>
        <dbReference type="Proteomes" id="UP001596067"/>
    </source>
</evidence>
<sequence length="283" mass="30338">MSGNAASGAAEAAGTGGGIRAQVKRGLARRVGTRPGEGATVLIYHRVGGGSPDELDVTTADFTAQADLLAELPPGRVVALDEAVDRIEAGRRTPGIVLTFDDGFADVYDHAWPLLSERGLPFTIYLASGHVGGEMRWEGSTAKTAGAPALSWEQLREMTASGLCTVANHTRSHARPELLSTAELDACNDDVEQHLGVRPRHYAYTWGVPVPHMEPALRARFRTAATGEVGRNTPGTDPVRLRRVPVRRTDPIDFFRAKLYGRLIPERAYARIVATAKAVGARA</sequence>
<dbReference type="InterPro" id="IPR011330">
    <property type="entry name" value="Glyco_hydro/deAcase_b/a-brl"/>
</dbReference>
<organism evidence="4 5">
    <name type="scientific">Kitasatospora aburaviensis</name>
    <dbReference type="NCBI Taxonomy" id="67265"/>
    <lineage>
        <taxon>Bacteria</taxon>
        <taxon>Bacillati</taxon>
        <taxon>Actinomycetota</taxon>
        <taxon>Actinomycetes</taxon>
        <taxon>Kitasatosporales</taxon>
        <taxon>Streptomycetaceae</taxon>
        <taxon>Kitasatospora</taxon>
    </lineage>
</organism>
<evidence type="ECO:0000259" key="3">
    <source>
        <dbReference type="PROSITE" id="PS51677"/>
    </source>
</evidence>
<keyword evidence="2" id="KW-0732">Signal</keyword>
<dbReference type="Pfam" id="PF01522">
    <property type="entry name" value="Polysacc_deac_1"/>
    <property type="match status" value="1"/>
</dbReference>
<dbReference type="EC" id="3.-.-.-" evidence="4"/>
<dbReference type="InterPro" id="IPR002509">
    <property type="entry name" value="NODB_dom"/>
</dbReference>
<dbReference type="PANTHER" id="PTHR34216:SF3">
    <property type="entry name" value="POLY-BETA-1,6-N-ACETYL-D-GLUCOSAMINE N-DEACETYLASE"/>
    <property type="match status" value="1"/>
</dbReference>
<protein>
    <submittedName>
        <fullName evidence="4">Polysaccharide deacetylase family protein</fullName>
        <ecNumber evidence="4">3.-.-.-</ecNumber>
    </submittedName>
</protein>
<dbReference type="Proteomes" id="UP001596067">
    <property type="component" value="Unassembled WGS sequence"/>
</dbReference>
<dbReference type="Gene3D" id="3.20.20.370">
    <property type="entry name" value="Glycoside hydrolase/deacetylase"/>
    <property type="match status" value="1"/>
</dbReference>
<dbReference type="GO" id="GO:0016787">
    <property type="term" value="F:hydrolase activity"/>
    <property type="evidence" value="ECO:0007669"/>
    <property type="project" value="UniProtKB-KW"/>
</dbReference>
<comment type="subcellular location">
    <subcellularLocation>
        <location evidence="1">Secreted</location>
    </subcellularLocation>
</comment>
<evidence type="ECO:0000256" key="2">
    <source>
        <dbReference type="ARBA" id="ARBA00022729"/>
    </source>
</evidence>